<dbReference type="NCBIfam" id="TIGR01915">
    <property type="entry name" value="npdG"/>
    <property type="match status" value="1"/>
</dbReference>
<dbReference type="InterPro" id="IPR028939">
    <property type="entry name" value="P5C_Rdtase_cat_N"/>
</dbReference>
<dbReference type="PANTHER" id="PTHR14239">
    <property type="entry name" value="DUDULIN-RELATED"/>
    <property type="match status" value="1"/>
</dbReference>
<dbReference type="STRING" id="1705562.AMS69_09350"/>
<sequence>MELAILGGTGDIGEGLAMRFASDTAHTITIGSRDAAKASERARAYEDRLSAHGVETEINGTDNSSAAASADVVILAIPPHHVGDTVEELTEDDVLSDQLLISPAVGMSGDEDGLHYRPPSTGSVTEFVAQQAPDSVPVAGAFHNLAADRLADLEATLDVDTLVVADDPEVSDRVVTLTADLAGVRPIPAGPLSNASEVESLTPLLINIARYNEGMHDVGVTFS</sequence>
<proteinExistence type="predicted"/>
<dbReference type="GO" id="GO:0015677">
    <property type="term" value="P:copper ion import"/>
    <property type="evidence" value="ECO:0007669"/>
    <property type="project" value="TreeGrafter"/>
</dbReference>
<dbReference type="InterPro" id="IPR010185">
    <property type="entry name" value="NpdG"/>
</dbReference>
<dbReference type="EMBL" id="LIUF01000002">
    <property type="protein sequence ID" value="KOX94104.1"/>
    <property type="molecule type" value="Genomic_DNA"/>
</dbReference>
<name>A0A0N0BPK9_9EURY</name>
<dbReference type="Gene3D" id="3.40.50.720">
    <property type="entry name" value="NAD(P)-binding Rossmann-like Domain"/>
    <property type="match status" value="1"/>
</dbReference>
<dbReference type="AlphaFoldDB" id="A0A0N0BPK9"/>
<reference evidence="3 4" key="1">
    <citation type="submission" date="2015-08" db="EMBL/GenBank/DDBJ databases">
        <title>Genomes of Isolates from Cabo Rojo, PR.</title>
        <authorList>
            <person name="Sanchez-Nieves R.L."/>
            <person name="Montalvo-Rodriguez R."/>
        </authorList>
    </citation>
    <scope>NUCLEOTIDE SEQUENCE [LARGE SCALE GENOMIC DNA]</scope>
    <source>
        <strain evidence="3 4">SL3</strain>
    </source>
</reference>
<dbReference type="InterPro" id="IPR051267">
    <property type="entry name" value="STEAP_metalloreductase"/>
</dbReference>
<dbReference type="SUPFAM" id="SSF51735">
    <property type="entry name" value="NAD(P)-binding Rossmann-fold domains"/>
    <property type="match status" value="1"/>
</dbReference>
<evidence type="ECO:0000259" key="2">
    <source>
        <dbReference type="Pfam" id="PF03807"/>
    </source>
</evidence>
<gene>
    <name evidence="3" type="ORF">AMS69_09350</name>
</gene>
<dbReference type="GO" id="GO:0050661">
    <property type="term" value="F:NADP binding"/>
    <property type="evidence" value="ECO:0007669"/>
    <property type="project" value="InterPro"/>
</dbReference>
<dbReference type="GO" id="GO:0052851">
    <property type="term" value="F:ferric-chelate reductase (NADPH) activity"/>
    <property type="evidence" value="ECO:0007669"/>
    <property type="project" value="TreeGrafter"/>
</dbReference>
<feature type="domain" description="Pyrroline-5-carboxylate reductase catalytic N-terminal" evidence="2">
    <location>
        <begin position="3"/>
        <end position="106"/>
    </location>
</feature>
<dbReference type="GO" id="GO:0006740">
    <property type="term" value="P:NADPH regeneration"/>
    <property type="evidence" value="ECO:0007669"/>
    <property type="project" value="InterPro"/>
</dbReference>
<dbReference type="GO" id="GO:0016651">
    <property type="term" value="F:oxidoreductase activity, acting on NAD(P)H"/>
    <property type="evidence" value="ECO:0007669"/>
    <property type="project" value="InterPro"/>
</dbReference>
<dbReference type="PANTHER" id="PTHR14239:SF0">
    <property type="entry name" value="F420-DEPENDENT NADP REDUCTASE"/>
    <property type="match status" value="1"/>
</dbReference>
<dbReference type="OrthoDB" id="8635at2157"/>
<accession>A0A0N0BPK9</accession>
<dbReference type="PATRIC" id="fig|1705562.3.peg.2968"/>
<dbReference type="GO" id="GO:0008823">
    <property type="term" value="F:cupric reductase (NADH) activity"/>
    <property type="evidence" value="ECO:0007669"/>
    <property type="project" value="TreeGrafter"/>
</dbReference>
<evidence type="ECO:0000313" key="3">
    <source>
        <dbReference type="EMBL" id="KOX94104.1"/>
    </source>
</evidence>
<dbReference type="RefSeq" id="WP_053967780.1">
    <property type="nucleotide sequence ID" value="NZ_LIUF01000002.1"/>
</dbReference>
<evidence type="ECO:0000313" key="4">
    <source>
        <dbReference type="Proteomes" id="UP000037729"/>
    </source>
</evidence>
<keyword evidence="4" id="KW-1185">Reference proteome</keyword>
<protein>
    <submittedName>
        <fullName evidence="3">NADPH-dependent F420 reductase</fullName>
    </submittedName>
</protein>
<dbReference type="Pfam" id="PF03807">
    <property type="entry name" value="F420_oxidored"/>
    <property type="match status" value="1"/>
</dbReference>
<dbReference type="Proteomes" id="UP000037729">
    <property type="component" value="Unassembled WGS sequence"/>
</dbReference>
<dbReference type="InterPro" id="IPR036291">
    <property type="entry name" value="NAD(P)-bd_dom_sf"/>
</dbReference>
<evidence type="ECO:0000256" key="1">
    <source>
        <dbReference type="ARBA" id="ARBA00023002"/>
    </source>
</evidence>
<organism evidence="3 4">
    <name type="scientific">Haloarcula rubripromontorii</name>
    <dbReference type="NCBI Taxonomy" id="1705562"/>
    <lineage>
        <taxon>Archaea</taxon>
        <taxon>Methanobacteriati</taxon>
        <taxon>Methanobacteriota</taxon>
        <taxon>Stenosarchaea group</taxon>
        <taxon>Halobacteria</taxon>
        <taxon>Halobacteriales</taxon>
        <taxon>Haloarculaceae</taxon>
        <taxon>Haloarcula</taxon>
    </lineage>
</organism>
<dbReference type="GO" id="GO:0005886">
    <property type="term" value="C:plasma membrane"/>
    <property type="evidence" value="ECO:0007669"/>
    <property type="project" value="TreeGrafter"/>
</dbReference>
<keyword evidence="1" id="KW-0560">Oxidoreductase</keyword>
<comment type="caution">
    <text evidence="3">The sequence shown here is derived from an EMBL/GenBank/DDBJ whole genome shotgun (WGS) entry which is preliminary data.</text>
</comment>
<dbReference type="GO" id="GO:0070967">
    <property type="term" value="F:coenzyme F420 binding"/>
    <property type="evidence" value="ECO:0007669"/>
    <property type="project" value="InterPro"/>
</dbReference>